<evidence type="ECO:0000313" key="2">
    <source>
        <dbReference type="EMBL" id="KAK9512647.1"/>
    </source>
</evidence>
<reference evidence="2 3" key="1">
    <citation type="submission" date="2022-12" db="EMBL/GenBank/DDBJ databases">
        <title>Chromosome-level genome assembly of true bugs.</title>
        <authorList>
            <person name="Ma L."/>
            <person name="Li H."/>
        </authorList>
    </citation>
    <scope>NUCLEOTIDE SEQUENCE [LARGE SCALE GENOMIC DNA]</scope>
    <source>
        <strain evidence="2">Lab_2022b</strain>
    </source>
</reference>
<accession>A0AAW1DPT5</accession>
<gene>
    <name evidence="2" type="ORF">O3M35_001024</name>
</gene>
<organism evidence="2 3">
    <name type="scientific">Rhynocoris fuscipes</name>
    <dbReference type="NCBI Taxonomy" id="488301"/>
    <lineage>
        <taxon>Eukaryota</taxon>
        <taxon>Metazoa</taxon>
        <taxon>Ecdysozoa</taxon>
        <taxon>Arthropoda</taxon>
        <taxon>Hexapoda</taxon>
        <taxon>Insecta</taxon>
        <taxon>Pterygota</taxon>
        <taxon>Neoptera</taxon>
        <taxon>Paraneoptera</taxon>
        <taxon>Hemiptera</taxon>
        <taxon>Heteroptera</taxon>
        <taxon>Panheteroptera</taxon>
        <taxon>Cimicomorpha</taxon>
        <taxon>Reduviidae</taxon>
        <taxon>Harpactorinae</taxon>
        <taxon>Harpactorini</taxon>
        <taxon>Rhynocoris</taxon>
    </lineage>
</organism>
<evidence type="ECO:0000313" key="3">
    <source>
        <dbReference type="Proteomes" id="UP001461498"/>
    </source>
</evidence>
<protein>
    <submittedName>
        <fullName evidence="2">Uncharacterized protein</fullName>
    </submittedName>
</protein>
<dbReference type="AlphaFoldDB" id="A0AAW1DPT5"/>
<sequence length="269" mass="31418">MSVTSKKVKTNISRVRDVLSSLDNNSVKVIRYNIPKSHRVTFKRDNLNNEPQFVLPQHVPEDILTQNEIDQSNKSNYLLRRNKKPIKRIKKLSRSKIQESDDRNLRSQELQEVRAEIDKMENKLMPKRKDFNKNISRTQKITTIKPKVKFDKIDTITQTEANDYDPNDYMDAGDIDLPTGYTYERNNEELFIQELKKKAIINDKLPFELGTKISPNDKDAVSKLRLQLSRWRHSNAIDVSSPIEMENETVDRLGAVIREEPERDGSPIR</sequence>
<feature type="coiled-coil region" evidence="1">
    <location>
        <begin position="103"/>
        <end position="130"/>
    </location>
</feature>
<name>A0AAW1DPT5_9HEMI</name>
<dbReference type="Proteomes" id="UP001461498">
    <property type="component" value="Unassembled WGS sequence"/>
</dbReference>
<dbReference type="EMBL" id="JAPXFL010000001">
    <property type="protein sequence ID" value="KAK9512647.1"/>
    <property type="molecule type" value="Genomic_DNA"/>
</dbReference>
<evidence type="ECO:0000256" key="1">
    <source>
        <dbReference type="SAM" id="Coils"/>
    </source>
</evidence>
<keyword evidence="1" id="KW-0175">Coiled coil</keyword>
<comment type="caution">
    <text evidence="2">The sequence shown here is derived from an EMBL/GenBank/DDBJ whole genome shotgun (WGS) entry which is preliminary data.</text>
</comment>
<keyword evidence="3" id="KW-1185">Reference proteome</keyword>
<proteinExistence type="predicted"/>